<dbReference type="AlphaFoldDB" id="A0A397QD90"/>
<dbReference type="InterPro" id="IPR013762">
    <property type="entry name" value="Integrase-like_cat_sf"/>
</dbReference>
<keyword evidence="4" id="KW-0233">DNA recombination</keyword>
<dbReference type="InterPro" id="IPR053876">
    <property type="entry name" value="Phage_int_M"/>
</dbReference>
<dbReference type="GO" id="GO:0003677">
    <property type="term" value="F:DNA binding"/>
    <property type="evidence" value="ECO:0007669"/>
    <property type="project" value="UniProtKB-UniRule"/>
</dbReference>
<gene>
    <name evidence="8" type="ORF">BXY53_1148</name>
</gene>
<dbReference type="PANTHER" id="PTHR30629">
    <property type="entry name" value="PROPHAGE INTEGRASE"/>
    <property type="match status" value="1"/>
</dbReference>
<keyword evidence="3 5" id="KW-0238">DNA-binding</keyword>
<feature type="domain" description="Tyr recombinase" evidence="6">
    <location>
        <begin position="198"/>
        <end position="369"/>
    </location>
</feature>
<comment type="caution">
    <text evidence="8">The sequence shown here is derived from an EMBL/GenBank/DDBJ whole genome shotgun (WGS) entry which is preliminary data.</text>
</comment>
<dbReference type="InterPro" id="IPR050808">
    <property type="entry name" value="Phage_Integrase"/>
</dbReference>
<dbReference type="Pfam" id="PF00589">
    <property type="entry name" value="Phage_integrase"/>
    <property type="match status" value="1"/>
</dbReference>
<dbReference type="PANTHER" id="PTHR30629:SF2">
    <property type="entry name" value="PROPHAGE INTEGRASE INTS-RELATED"/>
    <property type="match status" value="1"/>
</dbReference>
<dbReference type="Pfam" id="PF13356">
    <property type="entry name" value="Arm-DNA-bind_3"/>
    <property type="match status" value="1"/>
</dbReference>
<organism evidence="8 9">
    <name type="scientific">Dichotomicrobium thermohalophilum</name>
    <dbReference type="NCBI Taxonomy" id="933063"/>
    <lineage>
        <taxon>Bacteria</taxon>
        <taxon>Pseudomonadati</taxon>
        <taxon>Pseudomonadota</taxon>
        <taxon>Alphaproteobacteria</taxon>
        <taxon>Hyphomicrobiales</taxon>
        <taxon>Hyphomicrobiaceae</taxon>
        <taxon>Dichotomicrobium</taxon>
    </lineage>
</organism>
<sequence>MTSSALTEKGVERLRPDPAKRVEVWDKTLPAFGLRVTPRGVKSFVVMRRVNGRNKRITLGRYPELSVKQARDKARTFLAEMRDGQDPSAAIAARQTFEAVLEQFLERHVRPNCGPRHAKETERILRREALPRWGHWPIEDIRRAHVIDLLDTIKDRGAPIMANRVKAALSKLFRFAVERGHIDMSPLLMVSAPSRERAREHVLSGDDLKAVWDAGNAFSFWTGRWFRFHMLTAQRLNETAALRWAEIDLEKALWVLPAERSKNGKVHSVPLPAPAIAQIADLPRCCEYVFSTTGKGPIHPSSKLKKRLQAASGVDGWTFHDIRRSAATWLESVGYSEKEIALVLNHQRATVTSIYARADLLEKKREMLDAWAAHVSGQT</sequence>
<feature type="domain" description="Core-binding (CB)" evidence="7">
    <location>
        <begin position="95"/>
        <end position="177"/>
    </location>
</feature>
<dbReference type="Proteomes" id="UP000266273">
    <property type="component" value="Unassembled WGS sequence"/>
</dbReference>
<dbReference type="Gene3D" id="3.30.160.390">
    <property type="entry name" value="Integrase, DNA-binding domain"/>
    <property type="match status" value="1"/>
</dbReference>
<evidence type="ECO:0000256" key="1">
    <source>
        <dbReference type="ARBA" id="ARBA00008857"/>
    </source>
</evidence>
<dbReference type="Gene3D" id="1.10.150.130">
    <property type="match status" value="1"/>
</dbReference>
<reference evidence="8 9" key="1">
    <citation type="submission" date="2018-08" db="EMBL/GenBank/DDBJ databases">
        <title>Genomic Encyclopedia of Archaeal and Bacterial Type Strains, Phase II (KMG-II): from individual species to whole genera.</title>
        <authorList>
            <person name="Goeker M."/>
        </authorList>
    </citation>
    <scope>NUCLEOTIDE SEQUENCE [LARGE SCALE GENOMIC DNA]</scope>
    <source>
        <strain evidence="8 9">DSM 5002</strain>
    </source>
</reference>
<dbReference type="EMBL" id="QXDF01000001">
    <property type="protein sequence ID" value="RIA56054.1"/>
    <property type="molecule type" value="Genomic_DNA"/>
</dbReference>
<dbReference type="Pfam" id="PF22022">
    <property type="entry name" value="Phage_int_M"/>
    <property type="match status" value="1"/>
</dbReference>
<dbReference type="InterPro" id="IPR025166">
    <property type="entry name" value="Integrase_DNA_bind_dom"/>
</dbReference>
<dbReference type="GO" id="GO:0015074">
    <property type="term" value="P:DNA integration"/>
    <property type="evidence" value="ECO:0007669"/>
    <property type="project" value="UniProtKB-KW"/>
</dbReference>
<dbReference type="InterPro" id="IPR011010">
    <property type="entry name" value="DNA_brk_join_enz"/>
</dbReference>
<dbReference type="InterPro" id="IPR044068">
    <property type="entry name" value="CB"/>
</dbReference>
<keyword evidence="2" id="KW-0229">DNA integration</keyword>
<proteinExistence type="inferred from homology"/>
<evidence type="ECO:0000259" key="7">
    <source>
        <dbReference type="PROSITE" id="PS51900"/>
    </source>
</evidence>
<dbReference type="InterPro" id="IPR010998">
    <property type="entry name" value="Integrase_recombinase_N"/>
</dbReference>
<dbReference type="InterPro" id="IPR002104">
    <property type="entry name" value="Integrase_catalytic"/>
</dbReference>
<protein>
    <submittedName>
        <fullName evidence="8">Site-specific recombinase XerD</fullName>
    </submittedName>
</protein>
<keyword evidence="9" id="KW-1185">Reference proteome</keyword>
<evidence type="ECO:0000256" key="3">
    <source>
        <dbReference type="ARBA" id="ARBA00023125"/>
    </source>
</evidence>
<evidence type="ECO:0000256" key="4">
    <source>
        <dbReference type="ARBA" id="ARBA00023172"/>
    </source>
</evidence>
<comment type="similarity">
    <text evidence="1">Belongs to the 'phage' integrase family.</text>
</comment>
<dbReference type="Gene3D" id="1.10.443.10">
    <property type="entry name" value="Intergrase catalytic core"/>
    <property type="match status" value="1"/>
</dbReference>
<dbReference type="InterPro" id="IPR038488">
    <property type="entry name" value="Integrase_DNA-bd_sf"/>
</dbReference>
<name>A0A397QD90_9HYPH</name>
<evidence type="ECO:0000256" key="5">
    <source>
        <dbReference type="PROSITE-ProRule" id="PRU01248"/>
    </source>
</evidence>
<evidence type="ECO:0000313" key="8">
    <source>
        <dbReference type="EMBL" id="RIA56054.1"/>
    </source>
</evidence>
<dbReference type="PROSITE" id="PS51898">
    <property type="entry name" value="TYR_RECOMBINASE"/>
    <property type="match status" value="1"/>
</dbReference>
<evidence type="ECO:0000259" key="6">
    <source>
        <dbReference type="PROSITE" id="PS51898"/>
    </source>
</evidence>
<dbReference type="SUPFAM" id="SSF56349">
    <property type="entry name" value="DNA breaking-rejoining enzymes"/>
    <property type="match status" value="1"/>
</dbReference>
<dbReference type="CDD" id="cd00801">
    <property type="entry name" value="INT_P4_C"/>
    <property type="match status" value="1"/>
</dbReference>
<evidence type="ECO:0000313" key="9">
    <source>
        <dbReference type="Proteomes" id="UP000266273"/>
    </source>
</evidence>
<dbReference type="PROSITE" id="PS51900">
    <property type="entry name" value="CB"/>
    <property type="match status" value="1"/>
</dbReference>
<evidence type="ECO:0000256" key="2">
    <source>
        <dbReference type="ARBA" id="ARBA00022908"/>
    </source>
</evidence>
<dbReference type="GO" id="GO:0006310">
    <property type="term" value="P:DNA recombination"/>
    <property type="evidence" value="ECO:0007669"/>
    <property type="project" value="UniProtKB-KW"/>
</dbReference>
<accession>A0A397QD90</accession>